<sequence>MKLNDSGIPAALAAAVLFGAGTPLAKLLLEHAGPWLRLFVISCGTQQSQ</sequence>
<keyword evidence="1" id="KW-0472">Membrane</keyword>
<feature type="transmembrane region" description="Helical" evidence="1">
    <location>
        <begin position="6"/>
        <end position="29"/>
    </location>
</feature>
<protein>
    <recommendedName>
        <fullName evidence="4">EamA family transporter</fullName>
    </recommendedName>
</protein>
<accession>A0A1I2KT03</accession>
<name>A0A1I2KT03_9GAMM</name>
<dbReference type="STRING" id="1076937.SAMN04488120_1242"/>
<dbReference type="Proteomes" id="UP000199771">
    <property type="component" value="Unassembled WGS sequence"/>
</dbReference>
<evidence type="ECO:0000313" key="2">
    <source>
        <dbReference type="EMBL" id="SFF68211.1"/>
    </source>
</evidence>
<keyword evidence="1" id="KW-0812">Transmembrane</keyword>
<proteinExistence type="predicted"/>
<evidence type="ECO:0000313" key="3">
    <source>
        <dbReference type="Proteomes" id="UP000199771"/>
    </source>
</evidence>
<keyword evidence="1" id="KW-1133">Transmembrane helix</keyword>
<reference evidence="2 3" key="1">
    <citation type="submission" date="2016-10" db="EMBL/GenBank/DDBJ databases">
        <authorList>
            <person name="de Groot N.N."/>
        </authorList>
    </citation>
    <scope>NUCLEOTIDE SEQUENCE [LARGE SCALE GENOMIC DNA]</scope>
    <source>
        <strain evidence="2 3">DSM 23609</strain>
    </source>
</reference>
<gene>
    <name evidence="2" type="ORF">SAMN04488120_1242</name>
</gene>
<organism evidence="2 3">
    <name type="scientific">Fontimonas thermophila</name>
    <dbReference type="NCBI Taxonomy" id="1076937"/>
    <lineage>
        <taxon>Bacteria</taxon>
        <taxon>Pseudomonadati</taxon>
        <taxon>Pseudomonadota</taxon>
        <taxon>Gammaproteobacteria</taxon>
        <taxon>Nevskiales</taxon>
        <taxon>Nevskiaceae</taxon>
        <taxon>Fontimonas</taxon>
    </lineage>
</organism>
<dbReference type="AlphaFoldDB" id="A0A1I2KT03"/>
<dbReference type="EMBL" id="FOOC01000024">
    <property type="protein sequence ID" value="SFF68211.1"/>
    <property type="molecule type" value="Genomic_DNA"/>
</dbReference>
<evidence type="ECO:0000256" key="1">
    <source>
        <dbReference type="SAM" id="Phobius"/>
    </source>
</evidence>
<evidence type="ECO:0008006" key="4">
    <source>
        <dbReference type="Google" id="ProtNLM"/>
    </source>
</evidence>
<keyword evidence="3" id="KW-1185">Reference proteome</keyword>
<dbReference type="RefSeq" id="WP_156824618.1">
    <property type="nucleotide sequence ID" value="NZ_FOOC01000024.1"/>
</dbReference>